<comment type="caution">
    <text evidence="6">The sequence shown here is derived from an EMBL/GenBank/DDBJ whole genome shotgun (WGS) entry which is preliminary data.</text>
</comment>
<dbReference type="InterPro" id="IPR050204">
    <property type="entry name" value="AraC_XylS_family_regulators"/>
</dbReference>
<keyword evidence="2" id="KW-0238">DNA-binding</keyword>
<protein>
    <submittedName>
        <fullName evidence="6">Helix-turn-helix domain-containing protein</fullName>
    </submittedName>
</protein>
<evidence type="ECO:0000259" key="5">
    <source>
        <dbReference type="PROSITE" id="PS01124"/>
    </source>
</evidence>
<evidence type="ECO:0000313" key="7">
    <source>
        <dbReference type="Proteomes" id="UP001589793"/>
    </source>
</evidence>
<organism evidence="6 7">
    <name type="scientific">Brachybacterium hainanense</name>
    <dbReference type="NCBI Taxonomy" id="1541174"/>
    <lineage>
        <taxon>Bacteria</taxon>
        <taxon>Bacillati</taxon>
        <taxon>Actinomycetota</taxon>
        <taxon>Actinomycetes</taxon>
        <taxon>Micrococcales</taxon>
        <taxon>Dermabacteraceae</taxon>
        <taxon>Brachybacterium</taxon>
    </lineage>
</organism>
<evidence type="ECO:0000313" key="6">
    <source>
        <dbReference type="EMBL" id="MFC0672795.1"/>
    </source>
</evidence>
<feature type="region of interest" description="Disordered" evidence="4">
    <location>
        <begin position="257"/>
        <end position="309"/>
    </location>
</feature>
<dbReference type="Pfam" id="PF12833">
    <property type="entry name" value="HTH_18"/>
    <property type="match status" value="1"/>
</dbReference>
<evidence type="ECO:0000256" key="1">
    <source>
        <dbReference type="ARBA" id="ARBA00023015"/>
    </source>
</evidence>
<keyword evidence="7" id="KW-1185">Reference proteome</keyword>
<dbReference type="SUPFAM" id="SSF46689">
    <property type="entry name" value="Homeodomain-like"/>
    <property type="match status" value="2"/>
</dbReference>
<evidence type="ECO:0000256" key="2">
    <source>
        <dbReference type="ARBA" id="ARBA00023125"/>
    </source>
</evidence>
<dbReference type="InterPro" id="IPR018062">
    <property type="entry name" value="HTH_AraC-typ_CS"/>
</dbReference>
<dbReference type="Gene3D" id="1.10.10.60">
    <property type="entry name" value="Homeodomain-like"/>
    <property type="match status" value="2"/>
</dbReference>
<dbReference type="PROSITE" id="PS00041">
    <property type="entry name" value="HTH_ARAC_FAMILY_1"/>
    <property type="match status" value="1"/>
</dbReference>
<name>A0ABV6R741_9MICO</name>
<sequence length="309" mass="32460">MSTSAASLRWHLSTSAEFGIPHGRLLPIRRSSLWLLLRSGRLDVVGAGALAPGDAILLPRAGRHPATALEDSAVLIAELRADGADAPEDPLHVPGFADRQSGVLALLTRCPVTATLHRERPAVAASYAQLLGAAMMSEAQALTDLRDAPGGPARPGTPGPDPAVRAALRLIERCPAEEWTLPRLAAAAHLGTTALVDRFRRATGSTPGRYLRQVRLDRAMEELRSTDLPVAVIARRTGYGSAESFVRAFRARTGCTPGRWRRASPDEEHHPAGAGAAQEAAGRTLIAAKPTAARAADPAPSAMAAAGPR</sequence>
<dbReference type="InterPro" id="IPR018060">
    <property type="entry name" value="HTH_AraC"/>
</dbReference>
<proteinExistence type="predicted"/>
<dbReference type="PANTHER" id="PTHR46796">
    <property type="entry name" value="HTH-TYPE TRANSCRIPTIONAL ACTIVATOR RHAS-RELATED"/>
    <property type="match status" value="1"/>
</dbReference>
<dbReference type="SMART" id="SM00342">
    <property type="entry name" value="HTH_ARAC"/>
    <property type="match status" value="1"/>
</dbReference>
<feature type="domain" description="HTH araC/xylS-type" evidence="5">
    <location>
        <begin position="165"/>
        <end position="263"/>
    </location>
</feature>
<evidence type="ECO:0000256" key="3">
    <source>
        <dbReference type="ARBA" id="ARBA00023163"/>
    </source>
</evidence>
<dbReference type="InterPro" id="IPR009057">
    <property type="entry name" value="Homeodomain-like_sf"/>
</dbReference>
<dbReference type="EMBL" id="JBHLSV010000002">
    <property type="protein sequence ID" value="MFC0672795.1"/>
    <property type="molecule type" value="Genomic_DNA"/>
</dbReference>
<reference evidence="6 7" key="1">
    <citation type="submission" date="2024-09" db="EMBL/GenBank/DDBJ databases">
        <authorList>
            <person name="Sun Q."/>
            <person name="Mori K."/>
        </authorList>
    </citation>
    <scope>NUCLEOTIDE SEQUENCE [LARGE SCALE GENOMIC DNA]</scope>
    <source>
        <strain evidence="6 7">CICC 10874</strain>
    </source>
</reference>
<dbReference type="PROSITE" id="PS01124">
    <property type="entry name" value="HTH_ARAC_FAMILY_2"/>
    <property type="match status" value="1"/>
</dbReference>
<keyword evidence="3" id="KW-0804">Transcription</keyword>
<dbReference type="RefSeq" id="WP_376977861.1">
    <property type="nucleotide sequence ID" value="NZ_JBHLSV010000002.1"/>
</dbReference>
<keyword evidence="1" id="KW-0805">Transcription regulation</keyword>
<dbReference type="Proteomes" id="UP001589793">
    <property type="component" value="Unassembled WGS sequence"/>
</dbReference>
<gene>
    <name evidence="6" type="ORF">ACFFF6_02360</name>
</gene>
<evidence type="ECO:0000256" key="4">
    <source>
        <dbReference type="SAM" id="MobiDB-lite"/>
    </source>
</evidence>
<feature type="compositionally biased region" description="Low complexity" evidence="4">
    <location>
        <begin position="272"/>
        <end position="309"/>
    </location>
</feature>
<accession>A0ABV6R741</accession>